<dbReference type="EMBL" id="CAJNNW010037395">
    <property type="protein sequence ID" value="CAE8741489.1"/>
    <property type="molecule type" value="Genomic_DNA"/>
</dbReference>
<dbReference type="Proteomes" id="UP000626109">
    <property type="component" value="Unassembled WGS sequence"/>
</dbReference>
<sequence length="449" mass="49193">MTMLQLMFINQTLSLRVTSWQRVPVRSSRCGSLVHLSFATEGRLTLDDKDISADATFQQYLAGAGFGEILIPGPSQGLGRRLQGTDGMLKGFFNFLTGVEQRCESQKLEPPEDLFRSGFRALALVKQAVPESPESALSQFFIDAWTGQAFPKPGFDKARDQLNKVIRANQSWTEEILSGPGLEVYSTYSAMQPYLKQVRIVNGSAQLVMTVDGSTGFDCIAELTGNDSAAEETDGSSGSETLSFQGLLEEDGLILRHFRLDLRDSNNALMRRRRLQEEDEEDAIMMGAFIQAGIMPTHMDYFDVDSDPSGRRASGAPYRVTHDSDVSGARVFPEKTYVSISSLPQDLTVANAMAALNITQIASACRSLDPNGTVIPAMTSLLAAIHGILTIAEEQPLPPTFEKYSELGGSILFTYCMTGWSVRWWTRSEAASLPINCSSPGPRQPGSQR</sequence>
<name>A0A813LTY0_POLGL</name>
<protein>
    <submittedName>
        <fullName evidence="1">Uncharacterized protein</fullName>
    </submittedName>
</protein>
<proteinExistence type="predicted"/>
<accession>A0A813LTY0</accession>
<reference evidence="1" key="1">
    <citation type="submission" date="2021-02" db="EMBL/GenBank/DDBJ databases">
        <authorList>
            <person name="Dougan E. K."/>
            <person name="Rhodes N."/>
            <person name="Thang M."/>
            <person name="Chan C."/>
        </authorList>
    </citation>
    <scope>NUCLEOTIDE SEQUENCE</scope>
</reference>
<dbReference type="AlphaFoldDB" id="A0A813LTY0"/>
<gene>
    <name evidence="1" type="ORF">PGLA2088_LOCUS50491</name>
</gene>
<organism evidence="1 2">
    <name type="scientific">Polarella glacialis</name>
    <name type="common">Dinoflagellate</name>
    <dbReference type="NCBI Taxonomy" id="89957"/>
    <lineage>
        <taxon>Eukaryota</taxon>
        <taxon>Sar</taxon>
        <taxon>Alveolata</taxon>
        <taxon>Dinophyceae</taxon>
        <taxon>Suessiales</taxon>
        <taxon>Suessiaceae</taxon>
        <taxon>Polarella</taxon>
    </lineage>
</organism>
<evidence type="ECO:0000313" key="2">
    <source>
        <dbReference type="Proteomes" id="UP000626109"/>
    </source>
</evidence>
<comment type="caution">
    <text evidence="1">The sequence shown here is derived from an EMBL/GenBank/DDBJ whole genome shotgun (WGS) entry which is preliminary data.</text>
</comment>
<evidence type="ECO:0000313" key="1">
    <source>
        <dbReference type="EMBL" id="CAE8741489.1"/>
    </source>
</evidence>